<feature type="non-terminal residue" evidence="2">
    <location>
        <position position="1"/>
    </location>
</feature>
<dbReference type="Proteomes" id="UP000664859">
    <property type="component" value="Unassembled WGS sequence"/>
</dbReference>
<keyword evidence="3" id="KW-1185">Reference proteome</keyword>
<feature type="region of interest" description="Disordered" evidence="1">
    <location>
        <begin position="86"/>
        <end position="122"/>
    </location>
</feature>
<evidence type="ECO:0000256" key="1">
    <source>
        <dbReference type="SAM" id="MobiDB-lite"/>
    </source>
</evidence>
<reference evidence="2" key="1">
    <citation type="submission" date="2021-02" db="EMBL/GenBank/DDBJ databases">
        <title>First Annotated Genome of the Yellow-green Alga Tribonema minus.</title>
        <authorList>
            <person name="Mahan K.M."/>
        </authorList>
    </citation>
    <scope>NUCLEOTIDE SEQUENCE</scope>
    <source>
        <strain evidence="2">UTEX B ZZ1240</strain>
    </source>
</reference>
<dbReference type="AlphaFoldDB" id="A0A835YGM6"/>
<evidence type="ECO:0000313" key="3">
    <source>
        <dbReference type="Proteomes" id="UP000664859"/>
    </source>
</evidence>
<feature type="compositionally biased region" description="Low complexity" evidence="1">
    <location>
        <begin position="10"/>
        <end position="26"/>
    </location>
</feature>
<feature type="non-terminal residue" evidence="2">
    <location>
        <position position="177"/>
    </location>
</feature>
<feature type="compositionally biased region" description="Basic and acidic residues" evidence="1">
    <location>
        <begin position="104"/>
        <end position="114"/>
    </location>
</feature>
<sequence>RRRSPPPSPLLQSPPLNPPMSRLLSPLPSPPLSQRPSPPPSLLPSRLQNRLPSRLLQSRPLCPRPYRQLRYVRTLIVVHACSVDRPPSQQRLLPGSPLLPPSRHGTEAEREPHVPPDTGNSPRWQRLARARCGSPCCLAHAPPPPPPTHTHLLQHCAGAVLRAAAPQQQQQQQQRSR</sequence>
<feature type="region of interest" description="Disordered" evidence="1">
    <location>
        <begin position="1"/>
        <end position="46"/>
    </location>
</feature>
<gene>
    <name evidence="2" type="ORF">JKP88DRAFT_229609</name>
</gene>
<evidence type="ECO:0000313" key="2">
    <source>
        <dbReference type="EMBL" id="KAG5175007.1"/>
    </source>
</evidence>
<comment type="caution">
    <text evidence="2">The sequence shown here is derived from an EMBL/GenBank/DDBJ whole genome shotgun (WGS) entry which is preliminary data.</text>
</comment>
<feature type="compositionally biased region" description="Pro residues" evidence="1">
    <location>
        <begin position="27"/>
        <end position="42"/>
    </location>
</feature>
<feature type="compositionally biased region" description="Low complexity" evidence="1">
    <location>
        <begin position="86"/>
        <end position="96"/>
    </location>
</feature>
<accession>A0A835YGM6</accession>
<name>A0A835YGM6_9STRA</name>
<organism evidence="2 3">
    <name type="scientific">Tribonema minus</name>
    <dbReference type="NCBI Taxonomy" id="303371"/>
    <lineage>
        <taxon>Eukaryota</taxon>
        <taxon>Sar</taxon>
        <taxon>Stramenopiles</taxon>
        <taxon>Ochrophyta</taxon>
        <taxon>PX clade</taxon>
        <taxon>Xanthophyceae</taxon>
        <taxon>Tribonematales</taxon>
        <taxon>Tribonemataceae</taxon>
        <taxon>Tribonema</taxon>
    </lineage>
</organism>
<dbReference type="EMBL" id="JAFCMP010000556">
    <property type="protein sequence ID" value="KAG5175007.1"/>
    <property type="molecule type" value="Genomic_DNA"/>
</dbReference>
<proteinExistence type="predicted"/>
<protein>
    <submittedName>
        <fullName evidence="2">Uncharacterized protein</fullName>
    </submittedName>
</protein>